<proteinExistence type="predicted"/>
<feature type="compositionally biased region" description="Basic and acidic residues" evidence="1">
    <location>
        <begin position="1"/>
        <end position="31"/>
    </location>
</feature>
<comment type="caution">
    <text evidence="2">The sequence shown here is derived from an EMBL/GenBank/DDBJ whole genome shotgun (WGS) entry which is preliminary data.</text>
</comment>
<sequence>MSKLHGDRPQGEEVRFEQGELRKPDDRHEEPGQGGSLTPPNDGHERDRRRDPATEPRTETAPAGTPSVDGGNGRGAAPVDHSVD</sequence>
<name>A0ABQ3C703_9GAMM</name>
<accession>A0ABQ3C703</accession>
<evidence type="ECO:0000256" key="1">
    <source>
        <dbReference type="SAM" id="MobiDB-lite"/>
    </source>
</evidence>
<evidence type="ECO:0000313" key="3">
    <source>
        <dbReference type="Proteomes" id="UP000643403"/>
    </source>
</evidence>
<feature type="region of interest" description="Disordered" evidence="1">
    <location>
        <begin position="1"/>
        <end position="84"/>
    </location>
</feature>
<keyword evidence="3" id="KW-1185">Reference proteome</keyword>
<reference evidence="3" key="1">
    <citation type="journal article" date="2019" name="Int. J. Syst. Evol. Microbiol.">
        <title>The Global Catalogue of Microorganisms (GCM) 10K type strain sequencing project: providing services to taxonomists for standard genome sequencing and annotation.</title>
        <authorList>
            <consortium name="The Broad Institute Genomics Platform"/>
            <consortium name="The Broad Institute Genome Sequencing Center for Infectious Disease"/>
            <person name="Wu L."/>
            <person name="Ma J."/>
        </authorList>
    </citation>
    <scope>NUCLEOTIDE SEQUENCE [LARGE SCALE GENOMIC DNA]</scope>
    <source>
        <strain evidence="3">KCTC 22558</strain>
    </source>
</reference>
<evidence type="ECO:0000313" key="2">
    <source>
        <dbReference type="EMBL" id="GGZ68189.1"/>
    </source>
</evidence>
<dbReference type="EMBL" id="BMXY01000003">
    <property type="protein sequence ID" value="GGZ68189.1"/>
    <property type="molecule type" value="Genomic_DNA"/>
</dbReference>
<dbReference type="RefSeq" id="WP_189450093.1">
    <property type="nucleotide sequence ID" value="NZ_BMXY01000003.1"/>
</dbReference>
<feature type="compositionally biased region" description="Basic and acidic residues" evidence="1">
    <location>
        <begin position="42"/>
        <end position="58"/>
    </location>
</feature>
<gene>
    <name evidence="2" type="ORF">GCM10008101_23110</name>
</gene>
<protein>
    <submittedName>
        <fullName evidence="2">Uncharacterized protein</fullName>
    </submittedName>
</protein>
<organism evidence="2 3">
    <name type="scientific">Cognatilysobacter xinjiangensis</name>
    <dbReference type="NCBI Taxonomy" id="546892"/>
    <lineage>
        <taxon>Bacteria</taxon>
        <taxon>Pseudomonadati</taxon>
        <taxon>Pseudomonadota</taxon>
        <taxon>Gammaproteobacteria</taxon>
        <taxon>Lysobacterales</taxon>
        <taxon>Lysobacteraceae</taxon>
        <taxon>Cognatilysobacter</taxon>
    </lineage>
</organism>
<dbReference type="Proteomes" id="UP000643403">
    <property type="component" value="Unassembled WGS sequence"/>
</dbReference>